<dbReference type="Proteomes" id="UP000246991">
    <property type="component" value="Unassembled WGS sequence"/>
</dbReference>
<dbReference type="EMBL" id="PYWC01000038">
    <property type="protein sequence ID" value="PWW76127.1"/>
    <property type="molecule type" value="Genomic_DNA"/>
</dbReference>
<dbReference type="AlphaFoldDB" id="A0A317SRC6"/>
<proteinExistence type="predicted"/>
<sequence>MPGAKTRSQKRSERTLVRACRAASRDFQHYPVPGCESIGEEGIKRLDNLVVHMKNKLRAFSAGGSHWDWLILGVT</sequence>
<protein>
    <submittedName>
        <fullName evidence="1">Uncharacterized protein</fullName>
    </submittedName>
</protein>
<organism evidence="1 2">
    <name type="scientific">Tuber magnatum</name>
    <name type="common">white Piedmont truffle</name>
    <dbReference type="NCBI Taxonomy" id="42249"/>
    <lineage>
        <taxon>Eukaryota</taxon>
        <taxon>Fungi</taxon>
        <taxon>Dikarya</taxon>
        <taxon>Ascomycota</taxon>
        <taxon>Pezizomycotina</taxon>
        <taxon>Pezizomycetes</taxon>
        <taxon>Pezizales</taxon>
        <taxon>Tuberaceae</taxon>
        <taxon>Tuber</taxon>
    </lineage>
</organism>
<accession>A0A317SRC6</accession>
<reference evidence="1 2" key="1">
    <citation type="submission" date="2018-03" db="EMBL/GenBank/DDBJ databases">
        <title>Genomes of Pezizomycetes fungi and the evolution of truffles.</title>
        <authorList>
            <person name="Murat C."/>
            <person name="Payen T."/>
            <person name="Noel B."/>
            <person name="Kuo A."/>
            <person name="Martin F.M."/>
        </authorList>
    </citation>
    <scope>NUCLEOTIDE SEQUENCE [LARGE SCALE GENOMIC DNA]</scope>
    <source>
        <strain evidence="1">091103-1</strain>
    </source>
</reference>
<comment type="caution">
    <text evidence="1">The sequence shown here is derived from an EMBL/GenBank/DDBJ whole genome shotgun (WGS) entry which is preliminary data.</text>
</comment>
<keyword evidence="2" id="KW-1185">Reference proteome</keyword>
<evidence type="ECO:0000313" key="1">
    <source>
        <dbReference type="EMBL" id="PWW76127.1"/>
    </source>
</evidence>
<name>A0A317SRC6_9PEZI</name>
<evidence type="ECO:0000313" key="2">
    <source>
        <dbReference type="Proteomes" id="UP000246991"/>
    </source>
</evidence>
<gene>
    <name evidence="1" type="ORF">C7212DRAFT_321539</name>
</gene>